<keyword evidence="5" id="KW-1185">Reference proteome</keyword>
<protein>
    <recommendedName>
        <fullName evidence="2">Single-stranded DNA-binding protein</fullName>
    </recommendedName>
</protein>
<evidence type="ECO:0000256" key="3">
    <source>
        <dbReference type="SAM" id="MobiDB-lite"/>
    </source>
</evidence>
<dbReference type="Proteomes" id="UP000516893">
    <property type="component" value="Segment"/>
</dbReference>
<dbReference type="EMBL" id="MT708550">
    <property type="protein sequence ID" value="QOE32761.1"/>
    <property type="molecule type" value="Genomic_DNA"/>
</dbReference>
<sequence>MPAAFYRHHTIMLNKVQIIGRLGNDPEVRYAPSGDAIANMSVATSESWKDKDSGERKEKTEWHRVVAFGKLGKICGEYLKKGALVYFEGKLQTRRWTDNNNVERYTTEVVVDSFNGAMRMLGGKGDNDNRQGGSNDNQPRQDRQPQQRQAAGGGQRSAPPADMDDDIPF</sequence>
<dbReference type="CDD" id="cd04496">
    <property type="entry name" value="SSB_OBF"/>
    <property type="match status" value="1"/>
</dbReference>
<dbReference type="NCBIfam" id="TIGR00621">
    <property type="entry name" value="ssb"/>
    <property type="match status" value="1"/>
</dbReference>
<dbReference type="GO" id="GO:0006260">
    <property type="term" value="P:DNA replication"/>
    <property type="evidence" value="ECO:0007669"/>
    <property type="project" value="InterPro"/>
</dbReference>
<dbReference type="PROSITE" id="PS50935">
    <property type="entry name" value="SSB"/>
    <property type="match status" value="1"/>
</dbReference>
<name>A0A7L8G7F9_9CAUD</name>
<evidence type="ECO:0000313" key="4">
    <source>
        <dbReference type="EMBL" id="QOE32761.1"/>
    </source>
</evidence>
<gene>
    <name evidence="4" type="ORF">CPT_Mano_029</name>
</gene>
<dbReference type="PIRSF" id="PIRSF002070">
    <property type="entry name" value="SSB"/>
    <property type="match status" value="1"/>
</dbReference>
<accession>A0A7L8G7F9</accession>
<dbReference type="GO" id="GO:0009295">
    <property type="term" value="C:nucleoid"/>
    <property type="evidence" value="ECO:0007669"/>
    <property type="project" value="TreeGrafter"/>
</dbReference>
<dbReference type="PANTHER" id="PTHR10302:SF27">
    <property type="entry name" value="SINGLE-STRANDED DNA-BINDING PROTEIN"/>
    <property type="match status" value="1"/>
</dbReference>
<organism evidence="4 5">
    <name type="scientific">Achromobacter phage Mano</name>
    <dbReference type="NCBI Taxonomy" id="2767570"/>
    <lineage>
        <taxon>Viruses</taxon>
        <taxon>Duplodnaviria</taxon>
        <taxon>Heunggongvirae</taxon>
        <taxon>Uroviricota</taxon>
        <taxon>Caudoviricetes</taxon>
        <taxon>Manovirus</taxon>
        <taxon>Manovirus Mano</taxon>
    </lineage>
</organism>
<dbReference type="Pfam" id="PF00436">
    <property type="entry name" value="SSB"/>
    <property type="match status" value="1"/>
</dbReference>
<keyword evidence="1 2" id="KW-0238">DNA-binding</keyword>
<dbReference type="GO" id="GO:0003697">
    <property type="term" value="F:single-stranded DNA binding"/>
    <property type="evidence" value="ECO:0007669"/>
    <property type="project" value="InterPro"/>
</dbReference>
<dbReference type="HAMAP" id="MF_00984">
    <property type="entry name" value="SSB"/>
    <property type="match status" value="1"/>
</dbReference>
<dbReference type="PANTHER" id="PTHR10302">
    <property type="entry name" value="SINGLE-STRANDED DNA-BINDING PROTEIN"/>
    <property type="match status" value="1"/>
</dbReference>
<evidence type="ECO:0000313" key="5">
    <source>
        <dbReference type="Proteomes" id="UP000516893"/>
    </source>
</evidence>
<proteinExistence type="inferred from homology"/>
<evidence type="ECO:0000256" key="1">
    <source>
        <dbReference type="ARBA" id="ARBA00023125"/>
    </source>
</evidence>
<dbReference type="Gene3D" id="2.40.50.140">
    <property type="entry name" value="Nucleic acid-binding proteins"/>
    <property type="match status" value="1"/>
</dbReference>
<feature type="region of interest" description="Disordered" evidence="3">
    <location>
        <begin position="118"/>
        <end position="169"/>
    </location>
</feature>
<dbReference type="InterPro" id="IPR000424">
    <property type="entry name" value="Primosome_PriB/ssb"/>
</dbReference>
<reference evidence="4 5" key="1">
    <citation type="submission" date="2020-07" db="EMBL/GenBank/DDBJ databases">
        <title>Complete genome sequence of Achromobacter sp. phage Mano.</title>
        <authorList>
            <person name="Bartz M.L."/>
            <person name="Yao G.W."/>
            <person name="Le T."/>
            <person name="Gonzalez C."/>
            <person name="Young R."/>
            <person name="Liu M."/>
        </authorList>
    </citation>
    <scope>NUCLEOTIDE SEQUENCE [LARGE SCALE GENOMIC DNA]</scope>
</reference>
<dbReference type="SUPFAM" id="SSF50249">
    <property type="entry name" value="Nucleic acid-binding proteins"/>
    <property type="match status" value="1"/>
</dbReference>
<dbReference type="InterPro" id="IPR012340">
    <property type="entry name" value="NA-bd_OB-fold"/>
</dbReference>
<feature type="compositionally biased region" description="Low complexity" evidence="3">
    <location>
        <begin position="146"/>
        <end position="161"/>
    </location>
</feature>
<dbReference type="InterPro" id="IPR011344">
    <property type="entry name" value="ssDNA-bd"/>
</dbReference>
<evidence type="ECO:0000256" key="2">
    <source>
        <dbReference type="PIRNR" id="PIRNR002070"/>
    </source>
</evidence>